<accession>A0A4S2MKK3</accession>
<organism evidence="1 2">
    <name type="scientific">Ascodesmis nigricans</name>
    <dbReference type="NCBI Taxonomy" id="341454"/>
    <lineage>
        <taxon>Eukaryota</taxon>
        <taxon>Fungi</taxon>
        <taxon>Dikarya</taxon>
        <taxon>Ascomycota</taxon>
        <taxon>Pezizomycotina</taxon>
        <taxon>Pezizomycetes</taxon>
        <taxon>Pezizales</taxon>
        <taxon>Ascodesmidaceae</taxon>
        <taxon>Ascodesmis</taxon>
    </lineage>
</organism>
<name>A0A4S2MKK3_9PEZI</name>
<keyword evidence="2" id="KW-1185">Reference proteome</keyword>
<gene>
    <name evidence="1" type="ORF">EX30DRAFT_366652</name>
</gene>
<proteinExistence type="predicted"/>
<dbReference type="InParanoid" id="A0A4S2MKK3"/>
<dbReference type="AlphaFoldDB" id="A0A4S2MKK3"/>
<dbReference type="Proteomes" id="UP000298138">
    <property type="component" value="Unassembled WGS sequence"/>
</dbReference>
<reference evidence="1 2" key="1">
    <citation type="submission" date="2019-04" db="EMBL/GenBank/DDBJ databases">
        <title>Comparative genomics and transcriptomics to analyze fruiting body development in filamentous ascomycetes.</title>
        <authorList>
            <consortium name="DOE Joint Genome Institute"/>
            <person name="Lutkenhaus R."/>
            <person name="Traeger S."/>
            <person name="Breuer J."/>
            <person name="Kuo A."/>
            <person name="Lipzen A."/>
            <person name="Pangilinan J."/>
            <person name="Dilworth D."/>
            <person name="Sandor L."/>
            <person name="Poggeler S."/>
            <person name="Barry K."/>
            <person name="Grigoriev I.V."/>
            <person name="Nowrousian M."/>
        </authorList>
    </citation>
    <scope>NUCLEOTIDE SEQUENCE [LARGE SCALE GENOMIC DNA]</scope>
    <source>
        <strain evidence="1 2">CBS 389.68</strain>
    </source>
</reference>
<evidence type="ECO:0000313" key="1">
    <source>
        <dbReference type="EMBL" id="TGZ77531.1"/>
    </source>
</evidence>
<evidence type="ECO:0000313" key="2">
    <source>
        <dbReference type="Proteomes" id="UP000298138"/>
    </source>
</evidence>
<protein>
    <submittedName>
        <fullName evidence="1">Uncharacterized protein</fullName>
    </submittedName>
</protein>
<dbReference type="EMBL" id="ML220152">
    <property type="protein sequence ID" value="TGZ77531.1"/>
    <property type="molecule type" value="Genomic_DNA"/>
</dbReference>
<sequence length="286" mass="32528">METEPRPSQPFTFLSSSFDFPSNHPHPTITSITMLPPGLSHTIPRIPTRLQALHHRAVSPLPASLHRRLQGCFSISILRGLITPRRSLKSEYTLRPLVRSAGAPGLLRPFSSPTSHASKFHDPSHIRSHPKRESSFIPWVTPNDVGGWWCPRCPSLKFHTKLAADQHHISTYHEVLPNYCVICIWLYCDECGQRCEVDFRLSDEDNETEIPNCCQNCPSGLCYVRERLGEYTDMDVGHCFNEGHIITRLAFVVDTRTQDQYMTEIKVRGGELNHREEFLNTGSQTA</sequence>